<dbReference type="InterPro" id="IPR051840">
    <property type="entry name" value="NifX/NifY_domain"/>
</dbReference>
<reference evidence="2 3" key="1">
    <citation type="journal article" date="2012" name="J. Bacteriol.">
        <title>Complete genome sequence of strain 1860, a crenarchaeon of the genus pyrobaculum able to grow with various electron acceptors.</title>
        <authorList>
            <person name="Mardanov A.V."/>
            <person name="Gumerov V.M."/>
            <person name="Slobodkina G.B."/>
            <person name="Beletsky A.V."/>
            <person name="Bonch-Osmolovskaya E.A."/>
            <person name="Ravin N.V."/>
            <person name="Skryabin K.G."/>
        </authorList>
    </citation>
    <scope>NUCLEOTIDE SEQUENCE [LARGE SCALE GENOMIC DNA]</scope>
    <source>
        <strain evidence="2 3">1860</strain>
    </source>
</reference>
<dbReference type="InterPro" id="IPR036105">
    <property type="entry name" value="DiNase_FeMo-co_biosyn_sf"/>
</dbReference>
<dbReference type="InterPro" id="IPR003731">
    <property type="entry name" value="Di-Nase_FeMo-co_biosynth"/>
</dbReference>
<dbReference type="Pfam" id="PF02579">
    <property type="entry name" value="Nitro_FeMo-Co"/>
    <property type="match status" value="1"/>
</dbReference>
<dbReference type="PANTHER" id="PTHR33937">
    <property type="entry name" value="IRON-MOLYBDENUM PROTEIN-RELATED-RELATED"/>
    <property type="match status" value="1"/>
</dbReference>
<dbReference type="KEGG" id="pyr:P186_2448"/>
<proteinExistence type="predicted"/>
<dbReference type="PANTHER" id="PTHR33937:SF2">
    <property type="entry name" value="DINITROGENASE IRON-MOLYBDENUM COFACTOR BIOSYNTHESIS DOMAIN-CONTAINING PROTEIN"/>
    <property type="match status" value="1"/>
</dbReference>
<dbReference type="Proteomes" id="UP000005867">
    <property type="component" value="Chromosome"/>
</dbReference>
<dbReference type="SUPFAM" id="SSF53146">
    <property type="entry name" value="Nitrogenase accessory factor-like"/>
    <property type="match status" value="1"/>
</dbReference>
<name>G7VCM9_9CREN</name>
<protein>
    <submittedName>
        <fullName evidence="2">Dinitrogenase iron-molybdenum cofactor biosynthesis protein</fullName>
    </submittedName>
</protein>
<dbReference type="Gene3D" id="3.30.420.130">
    <property type="entry name" value="Dinitrogenase iron-molybdenum cofactor biosynthesis domain"/>
    <property type="match status" value="1"/>
</dbReference>
<dbReference type="BioCyc" id="PSP1104324:GJSN-2394-MONOMER"/>
<dbReference type="AlphaFoldDB" id="G7VCM9"/>
<accession>G7VCM9</accession>
<evidence type="ECO:0000313" key="3">
    <source>
        <dbReference type="Proteomes" id="UP000005867"/>
    </source>
</evidence>
<organism evidence="2 3">
    <name type="scientific">Pyrobaculum ferrireducens</name>
    <dbReference type="NCBI Taxonomy" id="1104324"/>
    <lineage>
        <taxon>Archaea</taxon>
        <taxon>Thermoproteota</taxon>
        <taxon>Thermoprotei</taxon>
        <taxon>Thermoproteales</taxon>
        <taxon>Thermoproteaceae</taxon>
        <taxon>Pyrobaculum</taxon>
    </lineage>
</organism>
<keyword evidence="3" id="KW-1185">Reference proteome</keyword>
<dbReference type="eggNOG" id="arCOG02734">
    <property type="taxonomic scope" value="Archaea"/>
</dbReference>
<dbReference type="EMBL" id="CP003098">
    <property type="protein sequence ID" value="AET33834.1"/>
    <property type="molecule type" value="Genomic_DNA"/>
</dbReference>
<dbReference type="STRING" id="1104324.P186_2448"/>
<dbReference type="CDD" id="cd00851">
    <property type="entry name" value="MTH1175"/>
    <property type="match status" value="1"/>
</dbReference>
<dbReference type="HOGENOM" id="CLU_104194_2_0_2"/>
<dbReference type="InterPro" id="IPR033913">
    <property type="entry name" value="MTH1175_dom"/>
</dbReference>
<sequence length="118" mass="13570">MDMRILVPVEENRGWDSPVSDEFGHAPYFAVVEGGQVRIFSNGEVIRGRGHRWEEILSLGPDVVITREIGRPAYHVFRNRGVRIYLAEGATLREVLEKFQRGLLKEFPAELAHEPRHH</sequence>
<evidence type="ECO:0000259" key="1">
    <source>
        <dbReference type="Pfam" id="PF02579"/>
    </source>
</evidence>
<gene>
    <name evidence="2" type="ORF">P186_2448</name>
</gene>
<feature type="domain" description="Dinitrogenase iron-molybdenum cofactor biosynthesis" evidence="1">
    <location>
        <begin position="16"/>
        <end position="100"/>
    </location>
</feature>
<evidence type="ECO:0000313" key="2">
    <source>
        <dbReference type="EMBL" id="AET33834.1"/>
    </source>
</evidence>